<gene>
    <name evidence="2" type="ORF">BUY48_09740</name>
</gene>
<name>A0A2T4KLF7_9STAP</name>
<dbReference type="Proteomes" id="UP000243350">
    <property type="component" value="Unassembled WGS sequence"/>
</dbReference>
<reference evidence="2 3" key="1">
    <citation type="journal article" date="2016" name="Front. Microbiol.">
        <title>Comprehensive Phylogenetic Analysis of Bovine Non-aureus Staphylococci Species Based on Whole-Genome Sequencing.</title>
        <authorList>
            <person name="Naushad S."/>
            <person name="Barkema H.W."/>
            <person name="Luby C."/>
            <person name="Condas L.A."/>
            <person name="Nobrega D.B."/>
            <person name="Carson D.A."/>
            <person name="De Buck J."/>
        </authorList>
    </citation>
    <scope>NUCLEOTIDE SEQUENCE [LARGE SCALE GENOMIC DNA]</scope>
    <source>
        <strain evidence="2 3">SNUC 4143</strain>
    </source>
</reference>
<dbReference type="GO" id="GO:0030420">
    <property type="term" value="P:establishment of competence for transformation"/>
    <property type="evidence" value="ECO:0007669"/>
    <property type="project" value="InterPro"/>
</dbReference>
<feature type="transmembrane region" description="Helical" evidence="1">
    <location>
        <begin position="6"/>
        <end position="29"/>
    </location>
</feature>
<dbReference type="NCBIfam" id="NF040982">
    <property type="entry name" value="ComGD"/>
    <property type="match status" value="1"/>
</dbReference>
<protein>
    <submittedName>
        <fullName evidence="2">Competence protein</fullName>
    </submittedName>
</protein>
<sequence length="145" mass="16608">MQISLLKAFTLVESLLVMLVLMIILQLSLSSFNISTLLKVNDELKVNQLITQLEFFKSKAIGENQSITLLLTENSSVIKVIEQKGKKYNFKILDGKITYVSKIKTITFNKEGTINNFGSFILQIHNHLYTIIFHIDKGRIRYAKI</sequence>
<proteinExistence type="predicted"/>
<organism evidence="2 3">
    <name type="scientific">Staphylococcus devriesei</name>
    <dbReference type="NCBI Taxonomy" id="586733"/>
    <lineage>
        <taxon>Bacteria</taxon>
        <taxon>Bacillati</taxon>
        <taxon>Bacillota</taxon>
        <taxon>Bacilli</taxon>
        <taxon>Bacillales</taxon>
        <taxon>Staphylococcaceae</taxon>
        <taxon>Staphylococcus</taxon>
    </lineage>
</organism>
<dbReference type="AlphaFoldDB" id="A0A2T4KLF7"/>
<dbReference type="EMBL" id="PYZH01000075">
    <property type="protein sequence ID" value="PTF12250.1"/>
    <property type="molecule type" value="Genomic_DNA"/>
</dbReference>
<evidence type="ECO:0000313" key="3">
    <source>
        <dbReference type="Proteomes" id="UP000243350"/>
    </source>
</evidence>
<keyword evidence="1" id="KW-0812">Transmembrane</keyword>
<evidence type="ECO:0000313" key="2">
    <source>
        <dbReference type="EMBL" id="PTF12250.1"/>
    </source>
</evidence>
<dbReference type="PIRSF" id="PIRSF021292">
    <property type="entry name" value="Competence_ComGD"/>
    <property type="match status" value="1"/>
</dbReference>
<evidence type="ECO:0000256" key="1">
    <source>
        <dbReference type="SAM" id="Phobius"/>
    </source>
</evidence>
<keyword evidence="1" id="KW-1133">Transmembrane helix</keyword>
<dbReference type="InterPro" id="IPR016785">
    <property type="entry name" value="ComGD"/>
</dbReference>
<keyword evidence="1" id="KW-0472">Membrane</keyword>
<comment type="caution">
    <text evidence="2">The sequence shown here is derived from an EMBL/GenBank/DDBJ whole genome shotgun (WGS) entry which is preliminary data.</text>
</comment>
<accession>A0A2T4KLF7</accession>